<accession>A0A4R7BCJ9</accession>
<dbReference type="SUPFAM" id="SSF51316">
    <property type="entry name" value="Mss4-like"/>
    <property type="match status" value="1"/>
</dbReference>
<sequence>MIVGGCLCGGIRFEYDGDIEEISMCHCAMCRKAQGSAYVAVSPVAAEKFRITRGRELLKAYRAVPEKARMFCAHCGSPIYSANDQLPGIIRLRLGTIETPFTCDNAYHAFVDSKADWEVIADGLPQYAERRPVSPTQP</sequence>
<keyword evidence="2" id="KW-0479">Metal-binding</keyword>
<dbReference type="RefSeq" id="WP_133678092.1">
    <property type="nucleotide sequence ID" value="NZ_SNZP01000001.1"/>
</dbReference>
<protein>
    <recommendedName>
        <fullName evidence="5">CENP-V/GFA domain-containing protein</fullName>
    </recommendedName>
</protein>
<dbReference type="Proteomes" id="UP000295611">
    <property type="component" value="Unassembled WGS sequence"/>
</dbReference>
<keyword evidence="4" id="KW-0456">Lyase</keyword>
<dbReference type="AlphaFoldDB" id="A0A4R7BCJ9"/>
<comment type="caution">
    <text evidence="6">The sequence shown here is derived from an EMBL/GenBank/DDBJ whole genome shotgun (WGS) entry which is preliminary data.</text>
</comment>
<name>A0A4R7BCJ9_9NEIS</name>
<evidence type="ECO:0000256" key="3">
    <source>
        <dbReference type="ARBA" id="ARBA00022833"/>
    </source>
</evidence>
<dbReference type="Gene3D" id="3.90.1590.10">
    <property type="entry name" value="glutathione-dependent formaldehyde- activating enzyme (gfa)"/>
    <property type="match status" value="1"/>
</dbReference>
<evidence type="ECO:0000313" key="6">
    <source>
        <dbReference type="EMBL" id="TDR82764.1"/>
    </source>
</evidence>
<proteinExistence type="inferred from homology"/>
<evidence type="ECO:0000256" key="4">
    <source>
        <dbReference type="ARBA" id="ARBA00023239"/>
    </source>
</evidence>
<evidence type="ECO:0000256" key="2">
    <source>
        <dbReference type="ARBA" id="ARBA00022723"/>
    </source>
</evidence>
<gene>
    <name evidence="6" type="ORF">DFP86_101153</name>
</gene>
<dbReference type="GO" id="GO:0046872">
    <property type="term" value="F:metal ion binding"/>
    <property type="evidence" value="ECO:0007669"/>
    <property type="project" value="UniProtKB-KW"/>
</dbReference>
<dbReference type="EMBL" id="SNZP01000001">
    <property type="protein sequence ID" value="TDR82764.1"/>
    <property type="molecule type" value="Genomic_DNA"/>
</dbReference>
<evidence type="ECO:0000313" key="7">
    <source>
        <dbReference type="Proteomes" id="UP000295611"/>
    </source>
</evidence>
<dbReference type="OrthoDB" id="327703at2"/>
<organism evidence="6 7">
    <name type="scientific">Paludibacterium purpuratum</name>
    <dbReference type="NCBI Taxonomy" id="1144873"/>
    <lineage>
        <taxon>Bacteria</taxon>
        <taxon>Pseudomonadati</taxon>
        <taxon>Pseudomonadota</taxon>
        <taxon>Betaproteobacteria</taxon>
        <taxon>Neisseriales</taxon>
        <taxon>Chromobacteriaceae</taxon>
        <taxon>Paludibacterium</taxon>
    </lineage>
</organism>
<reference evidence="6 7" key="1">
    <citation type="submission" date="2019-03" db="EMBL/GenBank/DDBJ databases">
        <title>Genomic Encyclopedia of Type Strains, Phase III (KMG-III): the genomes of soil and plant-associated and newly described type strains.</title>
        <authorList>
            <person name="Whitman W."/>
        </authorList>
    </citation>
    <scope>NUCLEOTIDE SEQUENCE [LARGE SCALE GENOMIC DNA]</scope>
    <source>
        <strain evidence="6 7">CECT 8976</strain>
    </source>
</reference>
<keyword evidence="7" id="KW-1185">Reference proteome</keyword>
<keyword evidence="3" id="KW-0862">Zinc</keyword>
<dbReference type="PROSITE" id="PS51891">
    <property type="entry name" value="CENP_V_GFA"/>
    <property type="match status" value="1"/>
</dbReference>
<dbReference type="Pfam" id="PF04828">
    <property type="entry name" value="GFA"/>
    <property type="match status" value="1"/>
</dbReference>
<evidence type="ECO:0000256" key="1">
    <source>
        <dbReference type="ARBA" id="ARBA00005495"/>
    </source>
</evidence>
<dbReference type="PANTHER" id="PTHR33337">
    <property type="entry name" value="GFA DOMAIN-CONTAINING PROTEIN"/>
    <property type="match status" value="1"/>
</dbReference>
<dbReference type="PANTHER" id="PTHR33337:SF40">
    <property type="entry name" value="CENP-V_GFA DOMAIN-CONTAINING PROTEIN-RELATED"/>
    <property type="match status" value="1"/>
</dbReference>
<dbReference type="GO" id="GO:0016846">
    <property type="term" value="F:carbon-sulfur lyase activity"/>
    <property type="evidence" value="ECO:0007669"/>
    <property type="project" value="InterPro"/>
</dbReference>
<evidence type="ECO:0000259" key="5">
    <source>
        <dbReference type="PROSITE" id="PS51891"/>
    </source>
</evidence>
<comment type="similarity">
    <text evidence="1">Belongs to the Gfa family.</text>
</comment>
<dbReference type="InterPro" id="IPR006913">
    <property type="entry name" value="CENP-V/GFA"/>
</dbReference>
<feature type="domain" description="CENP-V/GFA" evidence="5">
    <location>
        <begin position="2"/>
        <end position="118"/>
    </location>
</feature>
<dbReference type="InterPro" id="IPR011057">
    <property type="entry name" value="Mss4-like_sf"/>
</dbReference>